<proteinExistence type="predicted"/>
<dbReference type="AlphaFoldDB" id="A0A8T1WW60"/>
<comment type="caution">
    <text evidence="1">The sequence shown here is derived from an EMBL/GenBank/DDBJ whole genome shotgun (WGS) entry which is preliminary data.</text>
</comment>
<evidence type="ECO:0000313" key="1">
    <source>
        <dbReference type="EMBL" id="KAG7395850.1"/>
    </source>
</evidence>
<accession>A0A8T1WW60</accession>
<protein>
    <recommendedName>
        <fullName evidence="3">Protein kinase</fullName>
    </recommendedName>
</protein>
<dbReference type="Proteomes" id="UP000693981">
    <property type="component" value="Unassembled WGS sequence"/>
</dbReference>
<evidence type="ECO:0000313" key="2">
    <source>
        <dbReference type="Proteomes" id="UP000693981"/>
    </source>
</evidence>
<reference evidence="1" key="1">
    <citation type="submission" date="2021-02" db="EMBL/GenBank/DDBJ databases">
        <authorList>
            <person name="Palmer J.M."/>
        </authorList>
    </citation>
    <scope>NUCLEOTIDE SEQUENCE</scope>
    <source>
        <strain evidence="1">SCRP23</strain>
    </source>
</reference>
<keyword evidence="2" id="KW-1185">Reference proteome</keyword>
<dbReference type="PANTHER" id="PTHR38899">
    <property type="entry name" value="DOMAIN OOKINETE PROTEIN, PUTATIVE-RELATED"/>
    <property type="match status" value="1"/>
</dbReference>
<name>A0A8T1WW60_9STRA</name>
<organism evidence="1 2">
    <name type="scientific">Phytophthora boehmeriae</name>
    <dbReference type="NCBI Taxonomy" id="109152"/>
    <lineage>
        <taxon>Eukaryota</taxon>
        <taxon>Sar</taxon>
        <taxon>Stramenopiles</taxon>
        <taxon>Oomycota</taxon>
        <taxon>Peronosporomycetes</taxon>
        <taxon>Peronosporales</taxon>
        <taxon>Peronosporaceae</taxon>
        <taxon>Phytophthora</taxon>
    </lineage>
</organism>
<gene>
    <name evidence="1" type="ORF">PHYBOEH_003096</name>
</gene>
<dbReference type="EMBL" id="JAGDFL010000184">
    <property type="protein sequence ID" value="KAG7395850.1"/>
    <property type="molecule type" value="Genomic_DNA"/>
</dbReference>
<evidence type="ECO:0008006" key="3">
    <source>
        <dbReference type="Google" id="ProtNLM"/>
    </source>
</evidence>
<sequence>MANCNPPTAKKPLVSVFDWDDTLCPTSWLHDRGLLEAHGLIDGAPPMETETSLQRGPVTSSDRQRLEQLELQVLQLLQLAAHFGPVFIVTAASLHWVVASAEHFLPRLRQFLLDNQHQSDVGQSERVQVVSARDWYQQHVGAGGSQLDWKFSTFEALCKHLKVQDVFARLKFRTDLVSVGDSRFEQEASVRMEMQAPLFLRSKTLKLVDRPALEELLGQLRMTREVYERVCQYDSSLHLCVVRKEEKNSVRERFGESARVIEDNERVLGGTMQLVQIDNKAALEGPTANSSDIRLQQLLAAADSMCREVHLPVTTSNAHDCRSSQEGMSLPAVS</sequence>
<dbReference type="OrthoDB" id="166018at2759"/>
<dbReference type="PANTHER" id="PTHR38899:SF1">
    <property type="entry name" value="PROTEIN KINASE"/>
    <property type="match status" value="1"/>
</dbReference>